<comment type="caution">
    <text evidence="1">The sequence shown here is derived from an EMBL/GenBank/DDBJ whole genome shotgun (WGS) entry which is preliminary data.</text>
</comment>
<keyword evidence="2" id="KW-1185">Reference proteome</keyword>
<accession>A0A392V4S4</accession>
<sequence>MGSRLLTTGEWYDMTTVLVPDVPPNFLLCWLTCALGPSGLLCWRTPHVRSPADALLK</sequence>
<dbReference type="EMBL" id="LXQA011042434">
    <property type="protein sequence ID" value="MCI82403.1"/>
    <property type="molecule type" value="Genomic_DNA"/>
</dbReference>
<protein>
    <submittedName>
        <fullName evidence="1">Uncharacterized protein</fullName>
    </submittedName>
</protein>
<dbReference type="AlphaFoldDB" id="A0A392V4S4"/>
<evidence type="ECO:0000313" key="1">
    <source>
        <dbReference type="EMBL" id="MCI82403.1"/>
    </source>
</evidence>
<proteinExistence type="predicted"/>
<organism evidence="1 2">
    <name type="scientific">Trifolium medium</name>
    <dbReference type="NCBI Taxonomy" id="97028"/>
    <lineage>
        <taxon>Eukaryota</taxon>
        <taxon>Viridiplantae</taxon>
        <taxon>Streptophyta</taxon>
        <taxon>Embryophyta</taxon>
        <taxon>Tracheophyta</taxon>
        <taxon>Spermatophyta</taxon>
        <taxon>Magnoliopsida</taxon>
        <taxon>eudicotyledons</taxon>
        <taxon>Gunneridae</taxon>
        <taxon>Pentapetalae</taxon>
        <taxon>rosids</taxon>
        <taxon>fabids</taxon>
        <taxon>Fabales</taxon>
        <taxon>Fabaceae</taxon>
        <taxon>Papilionoideae</taxon>
        <taxon>50 kb inversion clade</taxon>
        <taxon>NPAAA clade</taxon>
        <taxon>Hologalegina</taxon>
        <taxon>IRL clade</taxon>
        <taxon>Trifolieae</taxon>
        <taxon>Trifolium</taxon>
    </lineage>
</organism>
<evidence type="ECO:0000313" key="2">
    <source>
        <dbReference type="Proteomes" id="UP000265520"/>
    </source>
</evidence>
<reference evidence="1 2" key="1">
    <citation type="journal article" date="2018" name="Front. Plant Sci.">
        <title>Red Clover (Trifolium pratense) and Zigzag Clover (T. medium) - A Picture of Genomic Similarities and Differences.</title>
        <authorList>
            <person name="Dluhosova J."/>
            <person name="Istvanek J."/>
            <person name="Nedelnik J."/>
            <person name="Repkova J."/>
        </authorList>
    </citation>
    <scope>NUCLEOTIDE SEQUENCE [LARGE SCALE GENOMIC DNA]</scope>
    <source>
        <strain evidence="2">cv. 10/8</strain>
        <tissue evidence="1">Leaf</tissue>
    </source>
</reference>
<name>A0A392V4S4_9FABA</name>
<dbReference type="Proteomes" id="UP000265520">
    <property type="component" value="Unassembled WGS sequence"/>
</dbReference>